<proteinExistence type="predicted"/>
<gene>
    <name evidence="8" type="ORF">H7J73_21990</name>
</gene>
<dbReference type="Pfam" id="PF00668">
    <property type="entry name" value="Condensation"/>
    <property type="match status" value="1"/>
</dbReference>
<feature type="region of interest" description="Disordered" evidence="5">
    <location>
        <begin position="582"/>
        <end position="602"/>
    </location>
</feature>
<dbReference type="PANTHER" id="PTHR46496">
    <property type="match status" value="1"/>
</dbReference>
<evidence type="ECO:0000259" key="7">
    <source>
        <dbReference type="Pfam" id="PF01494"/>
    </source>
</evidence>
<evidence type="ECO:0000313" key="9">
    <source>
        <dbReference type="Proteomes" id="UP001526201"/>
    </source>
</evidence>
<evidence type="ECO:0000256" key="5">
    <source>
        <dbReference type="SAM" id="MobiDB-lite"/>
    </source>
</evidence>
<dbReference type="InterPro" id="IPR001242">
    <property type="entry name" value="Condensation_dom"/>
</dbReference>
<sequence length="843" mass="89303">MSNLRTRSAIIVGAGIGGLTAATALRQAGVDVTLCEKAPQHRAAGFGLAVQSNAMNALRTLDLGLDEALVRAGGPVTTFSFRRSDGSELRRIDVTPVDATLGAPSVVLARKDIHEILLASAGPDLRVVTGAEAIRFTESADGVALDLADGRRLEADVLIGADGINSTIRAQLHGAADPRPGGFVCWLALASFRPPSLADGESVHFWGRGLRFGLHDCGHGMVYWWAAQSCAPALAANWPHGKSDLLRRFADWGPEISEIISATDESDIIAVPALDRPPLAAWGSGRVTLLGDAAHPMLPSLGQGANSAIEDAVVLAHALSTHANPQAALRAYEQQRVPRTTELVNGSWSLGRIEQGTSRTVAATRERLVRHAPDSKISDFISKPMTWPGFGDIDGALPRRLSALESWHWAADRIAPLHVCARVSLDGRIDTDAIQAALNALVRQHPQLRAGIRRAGTGWVFVPTAARSIPLRLVDSGSWLDEIDRELDDGFDADGPLLRATLIKVGADSHELVLTSTYAVADGITMVTLCRQLLALAYDGRPDEWRPETPAPLAPEQLMPKGFRGARGKLRALGRMVADATGGRGGPPLRRLPSEQAVAPTERRTRLVHRTIGADLSRDLLAECDARGIKPEAAIATALAEAAAIDSECARATFAVSVSVPFRSHLARPPAADTTGSYQAMVAVPVACGPGLSLWESALAFDSRLRTGVEQRHHLANLGLLGVMAAATRPFTNQVVTMFDDRGPGNLCVSLVDTCDFPARFGAVTASGVQVVSGMSISGYVMLYGTVGRDGLALNLGFVDGIISPARAGTLLENTAGALVDALDSAARDLPERLGRFEFEGQL</sequence>
<dbReference type="Gene3D" id="3.30.559.30">
    <property type="entry name" value="Nonribosomal peptide synthetase, condensation domain"/>
    <property type="match status" value="1"/>
</dbReference>
<dbReference type="RefSeq" id="WP_264069839.1">
    <property type="nucleotide sequence ID" value="NZ_JACKTY010000033.1"/>
</dbReference>
<dbReference type="GO" id="GO:0004497">
    <property type="term" value="F:monooxygenase activity"/>
    <property type="evidence" value="ECO:0007669"/>
    <property type="project" value="UniProtKB-KW"/>
</dbReference>
<dbReference type="PRINTS" id="PR00420">
    <property type="entry name" value="RNGMNOXGNASE"/>
</dbReference>
<accession>A0ABT3CGS2</accession>
<evidence type="ECO:0000256" key="1">
    <source>
        <dbReference type="ARBA" id="ARBA00001974"/>
    </source>
</evidence>
<comment type="caution">
    <text evidence="8">The sequence shown here is derived from an EMBL/GenBank/DDBJ whole genome shotgun (WGS) entry which is preliminary data.</text>
</comment>
<feature type="domain" description="Condensation" evidence="6">
    <location>
        <begin position="423"/>
        <end position="536"/>
    </location>
</feature>
<dbReference type="InterPro" id="IPR036188">
    <property type="entry name" value="FAD/NAD-bd_sf"/>
</dbReference>
<comment type="cofactor">
    <cofactor evidence="1">
        <name>FAD</name>
        <dbReference type="ChEBI" id="CHEBI:57692"/>
    </cofactor>
</comment>
<reference evidence="8 9" key="1">
    <citation type="journal article" date="2022" name="BMC Genomics">
        <title>Comparative genome analysis of mycobacteria focusing on tRNA and non-coding RNA.</title>
        <authorList>
            <person name="Behra P.R.K."/>
            <person name="Pettersson B.M.F."/>
            <person name="Ramesh M."/>
            <person name="Das S."/>
            <person name="Dasgupta S."/>
            <person name="Kirsebom L.A."/>
        </authorList>
    </citation>
    <scope>NUCLEOTIDE SEQUENCE [LARGE SCALE GENOMIC DNA]</scope>
    <source>
        <strain evidence="8 9">DSM 44078</strain>
    </source>
</reference>
<evidence type="ECO:0000259" key="6">
    <source>
        <dbReference type="Pfam" id="PF00668"/>
    </source>
</evidence>
<dbReference type="InterPro" id="IPR023213">
    <property type="entry name" value="CAT-like_dom_sf"/>
</dbReference>
<name>A0ABT3CGS2_9MYCO</name>
<dbReference type="Pfam" id="PF01494">
    <property type="entry name" value="FAD_binding_3"/>
    <property type="match status" value="1"/>
</dbReference>
<keyword evidence="8" id="KW-0503">Monooxygenase</keyword>
<dbReference type="PANTHER" id="PTHR46496:SF1">
    <property type="entry name" value="ZEAXANTHIN EPOXIDASE, CHLOROPLASTIC"/>
    <property type="match status" value="1"/>
</dbReference>
<dbReference type="InterPro" id="IPR002938">
    <property type="entry name" value="FAD-bd"/>
</dbReference>
<evidence type="ECO:0000256" key="4">
    <source>
        <dbReference type="ARBA" id="ARBA00023002"/>
    </source>
</evidence>
<feature type="domain" description="FAD-binding" evidence="7">
    <location>
        <begin position="9"/>
        <end position="345"/>
    </location>
</feature>
<organism evidence="8 9">
    <name type="scientific">Mycolicibacterium komossense</name>
    <dbReference type="NCBI Taxonomy" id="1779"/>
    <lineage>
        <taxon>Bacteria</taxon>
        <taxon>Bacillati</taxon>
        <taxon>Actinomycetota</taxon>
        <taxon>Actinomycetes</taxon>
        <taxon>Mycobacteriales</taxon>
        <taxon>Mycobacteriaceae</taxon>
        <taxon>Mycolicibacterium</taxon>
    </lineage>
</organism>
<dbReference type="Gene3D" id="3.50.50.60">
    <property type="entry name" value="FAD/NAD(P)-binding domain"/>
    <property type="match status" value="1"/>
</dbReference>
<evidence type="ECO:0000256" key="2">
    <source>
        <dbReference type="ARBA" id="ARBA00022630"/>
    </source>
</evidence>
<keyword evidence="3" id="KW-0274">FAD</keyword>
<dbReference type="Proteomes" id="UP001526201">
    <property type="component" value="Unassembled WGS sequence"/>
</dbReference>
<keyword evidence="2" id="KW-0285">Flavoprotein</keyword>
<dbReference type="SUPFAM" id="SSF51905">
    <property type="entry name" value="FAD/NAD(P)-binding domain"/>
    <property type="match status" value="1"/>
</dbReference>
<protein>
    <submittedName>
        <fullName evidence="8">FAD-dependent monooxygenase</fullName>
    </submittedName>
</protein>
<dbReference type="EMBL" id="JACKTY010000033">
    <property type="protein sequence ID" value="MCV7228690.1"/>
    <property type="molecule type" value="Genomic_DNA"/>
</dbReference>
<keyword evidence="9" id="KW-1185">Reference proteome</keyword>
<keyword evidence="4" id="KW-0560">Oxidoreductase</keyword>
<dbReference type="Gene3D" id="3.30.559.10">
    <property type="entry name" value="Chloramphenicol acetyltransferase-like domain"/>
    <property type="match status" value="1"/>
</dbReference>
<dbReference type="SUPFAM" id="SSF52777">
    <property type="entry name" value="CoA-dependent acyltransferases"/>
    <property type="match status" value="2"/>
</dbReference>
<evidence type="ECO:0000313" key="8">
    <source>
        <dbReference type="EMBL" id="MCV7228690.1"/>
    </source>
</evidence>
<evidence type="ECO:0000256" key="3">
    <source>
        <dbReference type="ARBA" id="ARBA00022827"/>
    </source>
</evidence>